<accession>A0A6L2LV35</accession>
<name>A0A6L2LV35_TANCI</name>
<feature type="compositionally biased region" description="Gly residues" evidence="1">
    <location>
        <begin position="18"/>
        <end position="27"/>
    </location>
</feature>
<gene>
    <name evidence="5" type="ORF">Tci_036122</name>
</gene>
<dbReference type="Pfam" id="PF17921">
    <property type="entry name" value="Integrase_H2C2"/>
    <property type="match status" value="1"/>
</dbReference>
<protein>
    <submittedName>
        <fullName evidence="5">Putative reverse transcriptase domain-containing protein</fullName>
    </submittedName>
</protein>
<dbReference type="EMBL" id="BKCJ010004971">
    <property type="protein sequence ID" value="GEU64144.1"/>
    <property type="molecule type" value="Genomic_DNA"/>
</dbReference>
<dbReference type="PANTHER" id="PTHR46148">
    <property type="entry name" value="CHROMO DOMAIN-CONTAINING PROTEIN"/>
    <property type="match status" value="1"/>
</dbReference>
<feature type="domain" description="Tf2-1-like SH3-like" evidence="4">
    <location>
        <begin position="581"/>
        <end position="631"/>
    </location>
</feature>
<dbReference type="Pfam" id="PF24626">
    <property type="entry name" value="SH3_Tf2-1"/>
    <property type="match status" value="1"/>
</dbReference>
<dbReference type="AlphaFoldDB" id="A0A6L2LV35"/>
<dbReference type="PANTHER" id="PTHR46148:SF59">
    <property type="entry name" value="NUCLEOTIDYLTRANSFERASE, RIBONUCLEASE H"/>
    <property type="match status" value="1"/>
</dbReference>
<dbReference type="InterPro" id="IPR043502">
    <property type="entry name" value="DNA/RNA_pol_sf"/>
</dbReference>
<evidence type="ECO:0000259" key="4">
    <source>
        <dbReference type="Pfam" id="PF24626"/>
    </source>
</evidence>
<evidence type="ECO:0000313" key="5">
    <source>
        <dbReference type="EMBL" id="GEU64144.1"/>
    </source>
</evidence>
<dbReference type="GO" id="GO:0003964">
    <property type="term" value="F:RNA-directed DNA polymerase activity"/>
    <property type="evidence" value="ECO:0007669"/>
    <property type="project" value="UniProtKB-KW"/>
</dbReference>
<feature type="domain" description="Reverse transcriptase/retrotransposon-derived protein RNase H-like" evidence="2">
    <location>
        <begin position="406"/>
        <end position="443"/>
    </location>
</feature>
<feature type="compositionally biased region" description="Gly residues" evidence="1">
    <location>
        <begin position="51"/>
        <end position="62"/>
    </location>
</feature>
<sequence length="759" mass="85456">MSPRILTRSVGRPAAESLGGGTGVRVGRGGRGRRPREGNDECVDDFNGQGNDQGIGANGVGNQGNVRNQNGNVANENVQKNVGNVLNVQDMSGCSVDQKVKYTVGSFVGKALTLWNSQIRTLSQEVVMKKLKTELWNHAMVGAGHAVYTDRFHELARLVPHLVTPEIRKIERYVYGLTSQICGMVTATEPKTIQKAVQISGALTDEAVRNDRLKRGVPRNVNHVDARNPTVRGHGNQRNQARGRAFMLGTEEARQDLNILIGIEPSELGFRYEIKIASGQLAKIDKIIKSCKLEIDGHVFDIDLIPFGYGSFDVIIDGKVLRVLRERPKEKVRLLVSAKASDKKQEIVVVRDFHEDNLRNSKTKVLIDQAHRLAEHWHVINDDEIHVDPSKIDVVKNWKAPRTLTEDKLCNAPVLALPNRLEYFVVYCDASGIGLGCVLMQRELFCDYDCEIRPGKANVVADALSQKESVNPKRVRAMNMTLQSCIKDRLLTAQKEAVNESVGLQKGFNRISRIGADKMYFDLRDKYWWPGMKKDIAEYVSKCLTCLKAEVEEGQLIGPELVQETTEKISQIKDRLKKGVVLFGKKGKLAPRFVVPFEIIGKVGHVAYRLDLPKELNGVHDTFYVSNLKKCLAYPTLQVPLDEIQFDAKLNFVEEHVEILEREFKKLKRSRIAIVKVRWNSNQGPEFTWKRKDQMKLNYPYLFSNGMTSCANRCGGTYMIVMKKYVSAFPKKAAKMAELAADVLDDGFFYTRTMLVLWI</sequence>
<proteinExistence type="predicted"/>
<dbReference type="InterPro" id="IPR041577">
    <property type="entry name" value="RT_RNaseH_2"/>
</dbReference>
<dbReference type="SUPFAM" id="SSF56672">
    <property type="entry name" value="DNA/RNA polymerases"/>
    <property type="match status" value="1"/>
</dbReference>
<keyword evidence="5" id="KW-0695">RNA-directed DNA polymerase</keyword>
<feature type="region of interest" description="Disordered" evidence="1">
    <location>
        <begin position="1"/>
        <end position="71"/>
    </location>
</feature>
<keyword evidence="5" id="KW-0548">Nucleotidyltransferase</keyword>
<organism evidence="5">
    <name type="scientific">Tanacetum cinerariifolium</name>
    <name type="common">Dalmatian daisy</name>
    <name type="synonym">Chrysanthemum cinerariifolium</name>
    <dbReference type="NCBI Taxonomy" id="118510"/>
    <lineage>
        <taxon>Eukaryota</taxon>
        <taxon>Viridiplantae</taxon>
        <taxon>Streptophyta</taxon>
        <taxon>Embryophyta</taxon>
        <taxon>Tracheophyta</taxon>
        <taxon>Spermatophyta</taxon>
        <taxon>Magnoliopsida</taxon>
        <taxon>eudicotyledons</taxon>
        <taxon>Gunneridae</taxon>
        <taxon>Pentapetalae</taxon>
        <taxon>asterids</taxon>
        <taxon>campanulids</taxon>
        <taxon>Asterales</taxon>
        <taxon>Asteraceae</taxon>
        <taxon>Asteroideae</taxon>
        <taxon>Anthemideae</taxon>
        <taxon>Anthemidinae</taxon>
        <taxon>Tanacetum</taxon>
    </lineage>
</organism>
<reference evidence="5" key="1">
    <citation type="journal article" date="2019" name="Sci. Rep.">
        <title>Draft genome of Tanacetum cinerariifolium, the natural source of mosquito coil.</title>
        <authorList>
            <person name="Yamashiro T."/>
            <person name="Shiraishi A."/>
            <person name="Satake H."/>
            <person name="Nakayama K."/>
        </authorList>
    </citation>
    <scope>NUCLEOTIDE SEQUENCE</scope>
</reference>
<evidence type="ECO:0000259" key="2">
    <source>
        <dbReference type="Pfam" id="PF17919"/>
    </source>
</evidence>
<dbReference type="Pfam" id="PF17919">
    <property type="entry name" value="RT_RNaseH_2"/>
    <property type="match status" value="1"/>
</dbReference>
<dbReference type="InterPro" id="IPR041588">
    <property type="entry name" value="Integrase_H2C2"/>
</dbReference>
<keyword evidence="5" id="KW-0808">Transferase</keyword>
<evidence type="ECO:0000256" key="1">
    <source>
        <dbReference type="SAM" id="MobiDB-lite"/>
    </source>
</evidence>
<dbReference type="Gene3D" id="1.10.340.70">
    <property type="match status" value="1"/>
</dbReference>
<evidence type="ECO:0000259" key="3">
    <source>
        <dbReference type="Pfam" id="PF17921"/>
    </source>
</evidence>
<dbReference type="InterPro" id="IPR056924">
    <property type="entry name" value="SH3_Tf2-1"/>
</dbReference>
<comment type="caution">
    <text evidence="5">The sequence shown here is derived from an EMBL/GenBank/DDBJ whole genome shotgun (WGS) entry which is preliminary data.</text>
</comment>
<feature type="domain" description="Integrase zinc-binding" evidence="3">
    <location>
        <begin position="515"/>
        <end position="549"/>
    </location>
</feature>